<dbReference type="Pfam" id="PF00072">
    <property type="entry name" value="Response_reg"/>
    <property type="match status" value="1"/>
</dbReference>
<proteinExistence type="predicted"/>
<dbReference type="InterPro" id="IPR003593">
    <property type="entry name" value="AAA+_ATPase"/>
</dbReference>
<dbReference type="InterPro" id="IPR011006">
    <property type="entry name" value="CheY-like_superfamily"/>
</dbReference>
<dbReference type="OrthoDB" id="9804019at2"/>
<dbReference type="Pfam" id="PF00158">
    <property type="entry name" value="Sigma54_activat"/>
    <property type="match status" value="1"/>
</dbReference>
<keyword evidence="7" id="KW-0804">Transcription</keyword>
<evidence type="ECO:0000256" key="4">
    <source>
        <dbReference type="ARBA" id="ARBA00023012"/>
    </source>
</evidence>
<dbReference type="PANTHER" id="PTHR32071:SF57">
    <property type="entry name" value="C4-DICARBOXYLATE TRANSPORT TRANSCRIPTIONAL REGULATORY PROTEIN DCTD"/>
    <property type="match status" value="1"/>
</dbReference>
<dbReference type="Gene3D" id="1.10.10.60">
    <property type="entry name" value="Homeodomain-like"/>
    <property type="match status" value="1"/>
</dbReference>
<evidence type="ECO:0000256" key="8">
    <source>
        <dbReference type="PROSITE-ProRule" id="PRU00169"/>
    </source>
</evidence>
<evidence type="ECO:0000256" key="1">
    <source>
        <dbReference type="ARBA" id="ARBA00022553"/>
    </source>
</evidence>
<organism evidence="11 12">
    <name type="scientific">Roseitalea porphyridii</name>
    <dbReference type="NCBI Taxonomy" id="1852022"/>
    <lineage>
        <taxon>Bacteria</taxon>
        <taxon>Pseudomonadati</taxon>
        <taxon>Pseudomonadota</taxon>
        <taxon>Alphaproteobacteria</taxon>
        <taxon>Hyphomicrobiales</taxon>
        <taxon>Ahrensiaceae</taxon>
        <taxon>Roseitalea</taxon>
    </lineage>
</organism>
<dbReference type="PANTHER" id="PTHR32071">
    <property type="entry name" value="TRANSCRIPTIONAL REGULATORY PROTEIN"/>
    <property type="match status" value="1"/>
</dbReference>
<dbReference type="InterPro" id="IPR002078">
    <property type="entry name" value="Sigma_54_int"/>
</dbReference>
<dbReference type="KEGG" id="rpod:E0E05_11210"/>
<dbReference type="Pfam" id="PF02954">
    <property type="entry name" value="HTH_8"/>
    <property type="match status" value="1"/>
</dbReference>
<evidence type="ECO:0000256" key="3">
    <source>
        <dbReference type="ARBA" id="ARBA00022840"/>
    </source>
</evidence>
<evidence type="ECO:0000259" key="10">
    <source>
        <dbReference type="PROSITE" id="PS50110"/>
    </source>
</evidence>
<dbReference type="InterPro" id="IPR027417">
    <property type="entry name" value="P-loop_NTPase"/>
</dbReference>
<dbReference type="Gene3D" id="1.10.8.60">
    <property type="match status" value="1"/>
</dbReference>
<evidence type="ECO:0000256" key="6">
    <source>
        <dbReference type="ARBA" id="ARBA00023159"/>
    </source>
</evidence>
<dbReference type="EMBL" id="CP036532">
    <property type="protein sequence ID" value="QBK31115.1"/>
    <property type="molecule type" value="Genomic_DNA"/>
</dbReference>
<evidence type="ECO:0000256" key="2">
    <source>
        <dbReference type="ARBA" id="ARBA00022741"/>
    </source>
</evidence>
<dbReference type="GO" id="GO:0005524">
    <property type="term" value="F:ATP binding"/>
    <property type="evidence" value="ECO:0007669"/>
    <property type="project" value="UniProtKB-KW"/>
</dbReference>
<keyword evidence="5" id="KW-0805">Transcription regulation</keyword>
<dbReference type="FunFam" id="3.40.50.300:FF:000006">
    <property type="entry name" value="DNA-binding transcriptional regulator NtrC"/>
    <property type="match status" value="1"/>
</dbReference>
<dbReference type="InterPro" id="IPR009057">
    <property type="entry name" value="Homeodomain-like_sf"/>
</dbReference>
<dbReference type="SUPFAM" id="SSF46689">
    <property type="entry name" value="Homeodomain-like"/>
    <property type="match status" value="1"/>
</dbReference>
<dbReference type="RefSeq" id="WP_131616789.1">
    <property type="nucleotide sequence ID" value="NZ_CP036532.1"/>
</dbReference>
<dbReference type="FunFam" id="3.40.50.2300:FF:000018">
    <property type="entry name" value="DNA-binding transcriptional regulator NtrC"/>
    <property type="match status" value="1"/>
</dbReference>
<keyword evidence="12" id="KW-1185">Reference proteome</keyword>
<dbReference type="SMART" id="SM00448">
    <property type="entry name" value="REC"/>
    <property type="match status" value="1"/>
</dbReference>
<dbReference type="InterPro" id="IPR058031">
    <property type="entry name" value="AAA_lid_NorR"/>
</dbReference>
<dbReference type="Pfam" id="PF25601">
    <property type="entry name" value="AAA_lid_14"/>
    <property type="match status" value="1"/>
</dbReference>
<dbReference type="PROSITE" id="PS50110">
    <property type="entry name" value="RESPONSE_REGULATORY"/>
    <property type="match status" value="1"/>
</dbReference>
<dbReference type="Proteomes" id="UP000293719">
    <property type="component" value="Chromosome"/>
</dbReference>
<dbReference type="InterPro" id="IPR025944">
    <property type="entry name" value="Sigma_54_int_dom_CS"/>
</dbReference>
<dbReference type="GO" id="GO:0006355">
    <property type="term" value="P:regulation of DNA-templated transcription"/>
    <property type="evidence" value="ECO:0007669"/>
    <property type="project" value="InterPro"/>
</dbReference>
<dbReference type="CDD" id="cd00009">
    <property type="entry name" value="AAA"/>
    <property type="match status" value="1"/>
</dbReference>
<dbReference type="AlphaFoldDB" id="A0A4P6V1T8"/>
<dbReference type="InterPro" id="IPR002197">
    <property type="entry name" value="HTH_Fis"/>
</dbReference>
<dbReference type="InterPro" id="IPR001789">
    <property type="entry name" value="Sig_transdc_resp-reg_receiver"/>
</dbReference>
<dbReference type="Gene3D" id="3.40.50.2300">
    <property type="match status" value="1"/>
</dbReference>
<dbReference type="GO" id="GO:0043565">
    <property type="term" value="F:sequence-specific DNA binding"/>
    <property type="evidence" value="ECO:0007669"/>
    <property type="project" value="InterPro"/>
</dbReference>
<dbReference type="PROSITE" id="PS50045">
    <property type="entry name" value="SIGMA54_INTERACT_4"/>
    <property type="match status" value="1"/>
</dbReference>
<dbReference type="CDD" id="cd17549">
    <property type="entry name" value="REC_DctD-like"/>
    <property type="match status" value="1"/>
</dbReference>
<sequence>MTGETVLFVDDEEHLRLAAAQSLQLADLDVTCLDQADKALALVGRSFPGVLVTDIRMPGMDGIDLMRRSLEIDPEFPVILVTGHGDVELAVQCMREGAYDFLEKPYAPSRLVDTVRRALDKRRLTLENRALRSQVGGRDAIEARLTGRSAQMVALRHRIRAIAETEADVLIVGATGTGKEVAARALHRASSRSERPFVHINCAALPEALIESELFGHEAGAFPGATRARYGKFEHGRGGTVFLDEIESMPQPMQAKLLHVVQDRAITRLGSNDPVELDVRFIAASKTDLEAAAAAGRFRSDLLYRLNVVTLRVPDLTERREDVPRLFVQLVNEAAARYKRPAPAIPGAVLNAVAARDWPGNVRELRNAADRFALGLDLDIGVNGVGAGPGTAPVSLAEQLAEHEKALIAASLTAHAGSLKETYEALGLSRKALYEKMQKYGLSRDAFTTDEAGA</sequence>
<evidence type="ECO:0000313" key="12">
    <source>
        <dbReference type="Proteomes" id="UP000293719"/>
    </source>
</evidence>
<feature type="domain" description="Sigma-54 factor interaction" evidence="9">
    <location>
        <begin position="145"/>
        <end position="374"/>
    </location>
</feature>
<keyword evidence="3" id="KW-0067">ATP-binding</keyword>
<dbReference type="PROSITE" id="PS00688">
    <property type="entry name" value="SIGMA54_INTERACT_3"/>
    <property type="match status" value="1"/>
</dbReference>
<dbReference type="SUPFAM" id="SSF52540">
    <property type="entry name" value="P-loop containing nucleoside triphosphate hydrolases"/>
    <property type="match status" value="1"/>
</dbReference>
<evidence type="ECO:0000259" key="9">
    <source>
        <dbReference type="PROSITE" id="PS50045"/>
    </source>
</evidence>
<dbReference type="GO" id="GO:0000160">
    <property type="term" value="P:phosphorelay signal transduction system"/>
    <property type="evidence" value="ECO:0007669"/>
    <property type="project" value="UniProtKB-KW"/>
</dbReference>
<reference evidence="11 12" key="1">
    <citation type="journal article" date="2017" name="Int. J. Syst. Evol. Microbiol.">
        <title>Roseitalea porphyridii gen. nov., sp. nov., isolated from a red alga, and reclassification of Hoeflea suaedae Chung et al. 2013 as Pseudohoeflea suaedae gen. nov., comb. nov.</title>
        <authorList>
            <person name="Hyeon J.W."/>
            <person name="Jeong S.E."/>
            <person name="Baek K."/>
            <person name="Jeon C.O."/>
        </authorList>
    </citation>
    <scope>NUCLEOTIDE SEQUENCE [LARGE SCALE GENOMIC DNA]</scope>
    <source>
        <strain evidence="11 12">MA7-20</strain>
    </source>
</reference>
<keyword evidence="2" id="KW-0547">Nucleotide-binding</keyword>
<keyword evidence="4" id="KW-0902">Two-component regulatory system</keyword>
<evidence type="ECO:0000313" key="11">
    <source>
        <dbReference type="EMBL" id="QBK31115.1"/>
    </source>
</evidence>
<dbReference type="Gene3D" id="3.40.50.300">
    <property type="entry name" value="P-loop containing nucleotide triphosphate hydrolases"/>
    <property type="match status" value="1"/>
</dbReference>
<dbReference type="SUPFAM" id="SSF52172">
    <property type="entry name" value="CheY-like"/>
    <property type="match status" value="1"/>
</dbReference>
<evidence type="ECO:0000256" key="7">
    <source>
        <dbReference type="ARBA" id="ARBA00023163"/>
    </source>
</evidence>
<accession>A0A4P6V1T8</accession>
<feature type="domain" description="Response regulatory" evidence="10">
    <location>
        <begin position="5"/>
        <end position="119"/>
    </location>
</feature>
<keyword evidence="6" id="KW-0010">Activator</keyword>
<name>A0A4P6V1T8_9HYPH</name>
<keyword evidence="1 8" id="KW-0597">Phosphoprotein</keyword>
<dbReference type="SMART" id="SM00382">
    <property type="entry name" value="AAA"/>
    <property type="match status" value="1"/>
</dbReference>
<gene>
    <name evidence="11" type="ORF">E0E05_11210</name>
</gene>
<feature type="modified residue" description="4-aspartylphosphate" evidence="8">
    <location>
        <position position="54"/>
    </location>
</feature>
<protein>
    <submittedName>
        <fullName evidence="11">Sigma-54-dependent Fis family transcriptional regulator</fullName>
    </submittedName>
</protein>
<dbReference type="GeneID" id="90767866"/>
<evidence type="ECO:0000256" key="5">
    <source>
        <dbReference type="ARBA" id="ARBA00023015"/>
    </source>
</evidence>